<proteinExistence type="inferred from homology"/>
<dbReference type="EMBL" id="SJFN01000004">
    <property type="protein sequence ID" value="TBW40312.1"/>
    <property type="molecule type" value="Genomic_DNA"/>
</dbReference>
<dbReference type="GO" id="GO:0034213">
    <property type="term" value="P:quinolinate catabolic process"/>
    <property type="evidence" value="ECO:0007669"/>
    <property type="project" value="TreeGrafter"/>
</dbReference>
<gene>
    <name evidence="8" type="primary">modD</name>
    <name evidence="8" type="ORF">EYW49_03785</name>
</gene>
<dbReference type="Gene3D" id="3.20.20.70">
    <property type="entry name" value="Aldolase class I"/>
    <property type="match status" value="1"/>
</dbReference>
<dbReference type="SUPFAM" id="SSF54675">
    <property type="entry name" value="Nicotinate/Quinolinate PRTase N-terminal domain-like"/>
    <property type="match status" value="1"/>
</dbReference>
<dbReference type="GO" id="GO:0004514">
    <property type="term" value="F:nicotinate-nucleotide diphosphorylase (carboxylating) activity"/>
    <property type="evidence" value="ECO:0007669"/>
    <property type="project" value="InterPro"/>
</dbReference>
<evidence type="ECO:0000256" key="5">
    <source>
        <dbReference type="PIRNR" id="PIRNR006250"/>
    </source>
</evidence>
<keyword evidence="9" id="KW-1185">Reference proteome</keyword>
<keyword evidence="3 5" id="KW-0328">Glycosyltransferase</keyword>
<dbReference type="RefSeq" id="WP_131306361.1">
    <property type="nucleotide sequence ID" value="NZ_SJFN01000004.1"/>
</dbReference>
<evidence type="ECO:0000259" key="7">
    <source>
        <dbReference type="Pfam" id="PF02749"/>
    </source>
</evidence>
<dbReference type="InterPro" id="IPR013785">
    <property type="entry name" value="Aldolase_TIM"/>
</dbReference>
<dbReference type="InterPro" id="IPR027277">
    <property type="entry name" value="NadC/ModD"/>
</dbReference>
<reference evidence="8 9" key="1">
    <citation type="submission" date="2019-02" db="EMBL/GenBank/DDBJ databases">
        <title>Siculibacillus lacustris gen. nov., sp. nov., a new rosette-forming bacterium isolated from a freshwater crater lake (Lake St. Ana, Romania).</title>
        <authorList>
            <person name="Felfoldi T."/>
            <person name="Marton Z."/>
            <person name="Szabo A."/>
            <person name="Mentes A."/>
            <person name="Boka K."/>
            <person name="Marialigeti K."/>
            <person name="Mathe I."/>
            <person name="Koncz M."/>
            <person name="Schumann P."/>
            <person name="Toth E."/>
        </authorList>
    </citation>
    <scope>NUCLEOTIDE SEQUENCE [LARGE SCALE GENOMIC DNA]</scope>
    <source>
        <strain evidence="8 9">SA-279</strain>
    </source>
</reference>
<dbReference type="SUPFAM" id="SSF51690">
    <property type="entry name" value="Nicotinate/Quinolinate PRTase C-terminal domain-like"/>
    <property type="match status" value="1"/>
</dbReference>
<evidence type="ECO:0000313" key="8">
    <source>
        <dbReference type="EMBL" id="TBW40312.1"/>
    </source>
</evidence>
<dbReference type="Pfam" id="PF01729">
    <property type="entry name" value="QRPTase_C"/>
    <property type="match status" value="1"/>
</dbReference>
<dbReference type="Proteomes" id="UP000292781">
    <property type="component" value="Unassembled WGS sequence"/>
</dbReference>
<feature type="domain" description="Quinolinate phosphoribosyl transferase C-terminal" evidence="6">
    <location>
        <begin position="108"/>
        <end position="276"/>
    </location>
</feature>
<dbReference type="PIRSF" id="PIRSF006250">
    <property type="entry name" value="NadC_ModD"/>
    <property type="match status" value="1"/>
</dbReference>
<dbReference type="InterPro" id="IPR006242">
    <property type="entry name" value="ModD"/>
</dbReference>
<dbReference type="GO" id="GO:0005737">
    <property type="term" value="C:cytoplasm"/>
    <property type="evidence" value="ECO:0007669"/>
    <property type="project" value="TreeGrafter"/>
</dbReference>
<evidence type="ECO:0000256" key="4">
    <source>
        <dbReference type="ARBA" id="ARBA00022679"/>
    </source>
</evidence>
<dbReference type="Pfam" id="PF02749">
    <property type="entry name" value="QRPTase_N"/>
    <property type="match status" value="1"/>
</dbReference>
<dbReference type="InterPro" id="IPR036068">
    <property type="entry name" value="Nicotinate_pribotase-like_C"/>
</dbReference>
<dbReference type="OrthoDB" id="8216773at2"/>
<comment type="caution">
    <text evidence="8">The sequence shown here is derived from an EMBL/GenBank/DDBJ whole genome shotgun (WGS) entry which is preliminary data.</text>
</comment>
<dbReference type="GO" id="GO:0009435">
    <property type="term" value="P:NAD+ biosynthetic process"/>
    <property type="evidence" value="ECO:0007669"/>
    <property type="project" value="InterPro"/>
</dbReference>
<evidence type="ECO:0000256" key="2">
    <source>
        <dbReference type="ARBA" id="ARBA00019205"/>
    </source>
</evidence>
<feature type="domain" description="Quinolinate phosphoribosyl transferase N-terminal" evidence="7">
    <location>
        <begin position="23"/>
        <end position="106"/>
    </location>
</feature>
<evidence type="ECO:0000256" key="1">
    <source>
        <dbReference type="ARBA" id="ARBA00009400"/>
    </source>
</evidence>
<accession>A0A4Q9VVM1</accession>
<evidence type="ECO:0000259" key="6">
    <source>
        <dbReference type="Pfam" id="PF01729"/>
    </source>
</evidence>
<name>A0A4Q9VVM1_9HYPH</name>
<dbReference type="FunFam" id="3.20.20.70:FF:000030">
    <property type="entry name" value="Nicotinate-nucleotide pyrophosphorylase, carboxylating"/>
    <property type="match status" value="1"/>
</dbReference>
<dbReference type="AlphaFoldDB" id="A0A4Q9VVM1"/>
<sequence length="283" mass="29508">MVDLDLNRSELEALLAEDAPWGDLTTAGLGLGHRPARIDFFARADLVVAGIRIARGLVEVAGGDAEVLVADGDPVPRGTPLLSARGPAGALHRAWKQAQTTLEILSGIASAAHALVEAAARGGRVVPVACTRKTLAGARRLQIGAIVAGGCIPHRLGLSETVLVFEEHRRFLPDVPLAEMAARLRRVAPEKKLVIEVASPEEAASAAAAGFDVIQLEKFAPAEIARTVALLADRHPRPVLAAAGGIGPDNAAAHVAAGADMIVTSWPYGARPRDVQVRLTPDD</sequence>
<dbReference type="NCBIfam" id="TIGR01334">
    <property type="entry name" value="modD"/>
    <property type="match status" value="1"/>
</dbReference>
<dbReference type="PANTHER" id="PTHR32179">
    <property type="entry name" value="NICOTINATE-NUCLEOTIDE PYROPHOSPHORYLASE [CARBOXYLATING]"/>
    <property type="match status" value="1"/>
</dbReference>
<keyword evidence="4 5" id="KW-0808">Transferase</keyword>
<comment type="similarity">
    <text evidence="1 5">Belongs to the NadC/ModD family.</text>
</comment>
<dbReference type="InterPro" id="IPR022412">
    <property type="entry name" value="Quinolinate_PRibosylTrfase_N"/>
</dbReference>
<evidence type="ECO:0000313" key="9">
    <source>
        <dbReference type="Proteomes" id="UP000292781"/>
    </source>
</evidence>
<dbReference type="InterPro" id="IPR002638">
    <property type="entry name" value="Quinolinate_PRibosylTrfase_C"/>
</dbReference>
<evidence type="ECO:0000256" key="3">
    <source>
        <dbReference type="ARBA" id="ARBA00022676"/>
    </source>
</evidence>
<organism evidence="8 9">
    <name type="scientific">Siculibacillus lacustris</name>
    <dbReference type="NCBI Taxonomy" id="1549641"/>
    <lineage>
        <taxon>Bacteria</taxon>
        <taxon>Pseudomonadati</taxon>
        <taxon>Pseudomonadota</taxon>
        <taxon>Alphaproteobacteria</taxon>
        <taxon>Hyphomicrobiales</taxon>
        <taxon>Ancalomicrobiaceae</taxon>
        <taxon>Siculibacillus</taxon>
    </lineage>
</organism>
<dbReference type="InterPro" id="IPR037128">
    <property type="entry name" value="Quinolinate_PRibosylTase_N_sf"/>
</dbReference>
<protein>
    <recommendedName>
        <fullName evidence="2">Putative pyrophosphorylase ModD</fullName>
    </recommendedName>
</protein>
<dbReference type="PANTHER" id="PTHR32179:SF4">
    <property type="entry name" value="PYROPHOSPHORYLASE MODD-RELATED"/>
    <property type="match status" value="1"/>
</dbReference>
<dbReference type="Gene3D" id="3.90.1170.20">
    <property type="entry name" value="Quinolinate phosphoribosyl transferase, N-terminal domain"/>
    <property type="match status" value="1"/>
</dbReference>